<dbReference type="Pfam" id="PF00583">
    <property type="entry name" value="Acetyltransf_1"/>
    <property type="match status" value="1"/>
</dbReference>
<dbReference type="SUPFAM" id="SSF55729">
    <property type="entry name" value="Acyl-CoA N-acyltransferases (Nat)"/>
    <property type="match status" value="1"/>
</dbReference>
<dbReference type="InterPro" id="IPR016181">
    <property type="entry name" value="Acyl_CoA_acyltransferase"/>
</dbReference>
<accession>W2I010</accession>
<sequence>MAYSKPGGNFWVATPRLKPTEMVGIVGLESQDANAGKLRRMSVKENYRRRGVGHLLIQVLEDWAKKHGYHKIWLGAGTVMEKARAFYSSEGYTQTKTFVINEDPHIEGVVSEKTLDNDAIRKNTHIA</sequence>
<dbReference type="InterPro" id="IPR050769">
    <property type="entry name" value="NAT_camello-type"/>
</dbReference>
<dbReference type="GO" id="GO:0008080">
    <property type="term" value="F:N-acetyltransferase activity"/>
    <property type="evidence" value="ECO:0007669"/>
    <property type="project" value="InterPro"/>
</dbReference>
<gene>
    <name evidence="3" type="ORF">L916_19570</name>
</gene>
<organism evidence="3">
    <name type="scientific">Phytophthora nicotianae</name>
    <name type="common">Potato buckeye rot agent</name>
    <name type="synonym">Phytophthora parasitica</name>
    <dbReference type="NCBI Taxonomy" id="4792"/>
    <lineage>
        <taxon>Eukaryota</taxon>
        <taxon>Sar</taxon>
        <taxon>Stramenopiles</taxon>
        <taxon>Oomycota</taxon>
        <taxon>Peronosporomycetes</taxon>
        <taxon>Peronosporales</taxon>
        <taxon>Peronosporaceae</taxon>
        <taxon>Phytophthora</taxon>
    </lineage>
</organism>
<dbReference type="VEuPathDB" id="FungiDB:PPTG_18023"/>
<evidence type="ECO:0000256" key="1">
    <source>
        <dbReference type="ARBA" id="ARBA00022679"/>
    </source>
</evidence>
<evidence type="ECO:0000259" key="2">
    <source>
        <dbReference type="PROSITE" id="PS51186"/>
    </source>
</evidence>
<proteinExistence type="predicted"/>
<dbReference type="AlphaFoldDB" id="W2I010"/>
<evidence type="ECO:0000313" key="3">
    <source>
        <dbReference type="EMBL" id="ETL26817.1"/>
    </source>
</evidence>
<dbReference type="PANTHER" id="PTHR13947:SF37">
    <property type="entry name" value="LD18367P"/>
    <property type="match status" value="1"/>
</dbReference>
<dbReference type="Gene3D" id="3.40.630.30">
    <property type="match status" value="1"/>
</dbReference>
<dbReference type="InterPro" id="IPR000182">
    <property type="entry name" value="GNAT_dom"/>
</dbReference>
<dbReference type="PANTHER" id="PTHR13947">
    <property type="entry name" value="GNAT FAMILY N-ACETYLTRANSFERASE"/>
    <property type="match status" value="1"/>
</dbReference>
<keyword evidence="1" id="KW-0808">Transferase</keyword>
<protein>
    <recommendedName>
        <fullName evidence="2">N-acetyltransferase domain-containing protein</fullName>
    </recommendedName>
</protein>
<name>W2I010_PHYNI</name>
<reference evidence="3" key="1">
    <citation type="submission" date="2013-11" db="EMBL/GenBank/DDBJ databases">
        <title>The Genome Sequence of Phytophthora parasitica CJ05E6.</title>
        <authorList>
            <consortium name="The Broad Institute Genomics Platform"/>
            <person name="Russ C."/>
            <person name="Tyler B."/>
            <person name="Panabieres F."/>
            <person name="Shan W."/>
            <person name="Tripathy S."/>
            <person name="Grunwald N."/>
            <person name="Machado M."/>
            <person name="Johnson C.S."/>
            <person name="Arredondo F."/>
            <person name="Hong C."/>
            <person name="Coffey M."/>
            <person name="Young S.K."/>
            <person name="Zeng Q."/>
            <person name="Gargeya S."/>
            <person name="Fitzgerald M."/>
            <person name="Abouelleil A."/>
            <person name="Alvarado L."/>
            <person name="Chapman S.B."/>
            <person name="Gainer-Dewar J."/>
            <person name="Goldberg J."/>
            <person name="Griggs A."/>
            <person name="Gujja S."/>
            <person name="Hansen M."/>
            <person name="Howarth C."/>
            <person name="Imamovic A."/>
            <person name="Ireland A."/>
            <person name="Larimer J."/>
            <person name="McCowan C."/>
            <person name="Murphy C."/>
            <person name="Pearson M."/>
            <person name="Poon T.W."/>
            <person name="Priest M."/>
            <person name="Roberts A."/>
            <person name="Saif S."/>
            <person name="Shea T."/>
            <person name="Sykes S."/>
            <person name="Wortman J."/>
            <person name="Nusbaum C."/>
            <person name="Birren B."/>
        </authorList>
    </citation>
    <scope>NUCLEOTIDE SEQUENCE [LARGE SCALE GENOMIC DNA]</scope>
    <source>
        <strain evidence="3">CJ05E6</strain>
    </source>
</reference>
<dbReference type="Proteomes" id="UP000053864">
    <property type="component" value="Unassembled WGS sequence"/>
</dbReference>
<dbReference type="EMBL" id="KI676140">
    <property type="protein sequence ID" value="ETL26817.1"/>
    <property type="molecule type" value="Genomic_DNA"/>
</dbReference>
<dbReference type="PROSITE" id="PS51186">
    <property type="entry name" value="GNAT"/>
    <property type="match status" value="1"/>
</dbReference>
<feature type="domain" description="N-acetyltransferase" evidence="2">
    <location>
        <begin position="1"/>
        <end position="116"/>
    </location>
</feature>
<dbReference type="CDD" id="cd04301">
    <property type="entry name" value="NAT_SF"/>
    <property type="match status" value="1"/>
</dbReference>